<keyword evidence="1" id="KW-0805">Transcription regulation</keyword>
<dbReference type="RefSeq" id="XP_015700158.1">
    <property type="nucleotide sequence ID" value="XM_015845932.1"/>
</dbReference>
<dbReference type="InterPro" id="IPR001138">
    <property type="entry name" value="Zn2Cys6_DnaBD"/>
</dbReference>
<evidence type="ECO:0000313" key="7">
    <source>
        <dbReference type="Proteomes" id="UP000002059"/>
    </source>
</evidence>
<protein>
    <recommendedName>
        <fullName evidence="5">Zn(2)-C6 fungal-type domain-containing protein</fullName>
    </recommendedName>
</protein>
<keyword evidence="3" id="KW-0804">Transcription</keyword>
<dbReference type="CDD" id="cd00067">
    <property type="entry name" value="GAL4"/>
    <property type="match status" value="1"/>
</dbReference>
<keyword evidence="2" id="KW-0238">DNA-binding</keyword>
<keyword evidence="4" id="KW-0539">Nucleus</keyword>
<evidence type="ECO:0000256" key="2">
    <source>
        <dbReference type="ARBA" id="ARBA00023125"/>
    </source>
</evidence>
<organism evidence="6 7">
    <name type="scientific">Paracoccidioides lutzii (strain ATCC MYA-826 / Pb01)</name>
    <name type="common">Paracoccidioides brasiliensis</name>
    <dbReference type="NCBI Taxonomy" id="502779"/>
    <lineage>
        <taxon>Eukaryota</taxon>
        <taxon>Fungi</taxon>
        <taxon>Dikarya</taxon>
        <taxon>Ascomycota</taxon>
        <taxon>Pezizomycotina</taxon>
        <taxon>Eurotiomycetes</taxon>
        <taxon>Eurotiomycetidae</taxon>
        <taxon>Onygenales</taxon>
        <taxon>Ajellomycetaceae</taxon>
        <taxon>Paracoccidioides</taxon>
    </lineage>
</organism>
<dbReference type="GO" id="GO:0008270">
    <property type="term" value="F:zinc ion binding"/>
    <property type="evidence" value="ECO:0007669"/>
    <property type="project" value="InterPro"/>
</dbReference>
<dbReference type="KEGG" id="pbl:PAAG_06598"/>
<dbReference type="PANTHER" id="PTHR47784">
    <property type="entry name" value="STEROL UPTAKE CONTROL PROTEIN 2"/>
    <property type="match status" value="1"/>
</dbReference>
<dbReference type="InterPro" id="IPR053157">
    <property type="entry name" value="Sterol_Uptake_Regulator"/>
</dbReference>
<accession>C1H757</accession>
<dbReference type="EMBL" id="KN294010">
    <property type="protein sequence ID" value="EEH35551.2"/>
    <property type="molecule type" value="Genomic_DNA"/>
</dbReference>
<sequence>MPPRRSHCKSRLGCLQSKGRKIKFDETPPPCGNCKKHDMECKFAVPPGPAATNGRLAASRPDILNDTLKLTSHIFIYSFISNFLYYC</sequence>
<dbReference type="VEuPathDB" id="FungiDB:PAAG_06598"/>
<dbReference type="InterPro" id="IPR036864">
    <property type="entry name" value="Zn2-C6_fun-type_DNA-bd_sf"/>
</dbReference>
<dbReference type="GO" id="GO:0003677">
    <property type="term" value="F:DNA binding"/>
    <property type="evidence" value="ECO:0007669"/>
    <property type="project" value="UniProtKB-KW"/>
</dbReference>
<feature type="domain" description="Zn(2)-C6 fungal-type" evidence="5">
    <location>
        <begin position="8"/>
        <end position="52"/>
    </location>
</feature>
<evidence type="ECO:0000313" key="6">
    <source>
        <dbReference type="EMBL" id="EEH35551.2"/>
    </source>
</evidence>
<name>C1H757_PARBA</name>
<dbReference type="PANTHER" id="PTHR47784:SF5">
    <property type="entry name" value="STEROL UPTAKE CONTROL PROTEIN 2"/>
    <property type="match status" value="1"/>
</dbReference>
<dbReference type="Proteomes" id="UP000002059">
    <property type="component" value="Partially assembled WGS sequence"/>
</dbReference>
<proteinExistence type="predicted"/>
<dbReference type="OrthoDB" id="4937900at2759"/>
<keyword evidence="7" id="KW-1185">Reference proteome</keyword>
<reference evidence="6 7" key="1">
    <citation type="journal article" date="2011" name="PLoS Genet.">
        <title>Comparative genomic analysis of human fungal pathogens causing paracoccidioidomycosis.</title>
        <authorList>
            <person name="Desjardins C.A."/>
            <person name="Champion M.D."/>
            <person name="Holder J.W."/>
            <person name="Muszewska A."/>
            <person name="Goldberg J."/>
            <person name="Bailao A.M."/>
            <person name="Brigido M.M."/>
            <person name="Ferreira M.E."/>
            <person name="Garcia A.M."/>
            <person name="Grynberg M."/>
            <person name="Gujja S."/>
            <person name="Heiman D.I."/>
            <person name="Henn M.R."/>
            <person name="Kodira C.D."/>
            <person name="Leon-Narvaez H."/>
            <person name="Longo L.V."/>
            <person name="Ma L.J."/>
            <person name="Malavazi I."/>
            <person name="Matsuo A.L."/>
            <person name="Morais F.V."/>
            <person name="Pereira M."/>
            <person name="Rodriguez-Brito S."/>
            <person name="Sakthikumar S."/>
            <person name="Salem-Izacc S.M."/>
            <person name="Sykes S.M."/>
            <person name="Teixeira M.M."/>
            <person name="Vallejo M.C."/>
            <person name="Walter M.E."/>
            <person name="Yandava C."/>
            <person name="Young S."/>
            <person name="Zeng Q."/>
            <person name="Zucker J."/>
            <person name="Felipe M.S."/>
            <person name="Goldman G.H."/>
            <person name="Haas B.J."/>
            <person name="McEwen J.G."/>
            <person name="Nino-Vega G."/>
            <person name="Puccia R."/>
            <person name="San-Blas G."/>
            <person name="Soares C.M."/>
            <person name="Birren B.W."/>
            <person name="Cuomo C.A."/>
        </authorList>
    </citation>
    <scope>NUCLEOTIDE SEQUENCE [LARGE SCALE GENOMIC DNA]</scope>
    <source>
        <strain evidence="7">ATCC MYA-826 / Pb01</strain>
    </source>
</reference>
<dbReference type="STRING" id="502779.C1H757"/>
<evidence type="ECO:0000256" key="4">
    <source>
        <dbReference type="ARBA" id="ARBA00023242"/>
    </source>
</evidence>
<evidence type="ECO:0000259" key="5">
    <source>
        <dbReference type="SMART" id="SM00066"/>
    </source>
</evidence>
<dbReference type="HOGENOM" id="CLU_2483952_0_0_1"/>
<dbReference type="AlphaFoldDB" id="C1H757"/>
<dbReference type="Gene3D" id="4.10.240.10">
    <property type="entry name" value="Zn(2)-C6 fungal-type DNA-binding domain"/>
    <property type="match status" value="1"/>
</dbReference>
<gene>
    <name evidence="6" type="ORF">PAAG_06598</name>
</gene>
<dbReference type="GeneID" id="9094745"/>
<dbReference type="GO" id="GO:0001228">
    <property type="term" value="F:DNA-binding transcription activator activity, RNA polymerase II-specific"/>
    <property type="evidence" value="ECO:0007669"/>
    <property type="project" value="TreeGrafter"/>
</dbReference>
<evidence type="ECO:0000256" key="1">
    <source>
        <dbReference type="ARBA" id="ARBA00023015"/>
    </source>
</evidence>
<dbReference type="SMART" id="SM00066">
    <property type="entry name" value="GAL4"/>
    <property type="match status" value="1"/>
</dbReference>
<dbReference type="SUPFAM" id="SSF57701">
    <property type="entry name" value="Zn2/Cys6 DNA-binding domain"/>
    <property type="match status" value="1"/>
</dbReference>
<evidence type="ECO:0000256" key="3">
    <source>
        <dbReference type="ARBA" id="ARBA00023163"/>
    </source>
</evidence>
<dbReference type="Pfam" id="PF00172">
    <property type="entry name" value="Zn_clus"/>
    <property type="match status" value="1"/>
</dbReference>